<proteinExistence type="predicted"/>
<accession>A0ABX7N0L7</accession>
<dbReference type="RefSeq" id="WP_206712923.1">
    <property type="nucleotide sequence ID" value="NZ_CP071091.1"/>
</dbReference>
<evidence type="ECO:0000256" key="1">
    <source>
        <dbReference type="SAM" id="MobiDB-lite"/>
    </source>
</evidence>
<feature type="signal peptide" evidence="2">
    <location>
        <begin position="1"/>
        <end position="19"/>
    </location>
</feature>
<evidence type="ECO:0000256" key="2">
    <source>
        <dbReference type="SAM" id="SignalP"/>
    </source>
</evidence>
<keyword evidence="2" id="KW-0732">Signal</keyword>
<keyword evidence="4" id="KW-1185">Reference proteome</keyword>
<organism evidence="3 4">
    <name type="scientific">Myxococcus landrumensis</name>
    <dbReference type="NCBI Taxonomy" id="2813577"/>
    <lineage>
        <taxon>Bacteria</taxon>
        <taxon>Pseudomonadati</taxon>
        <taxon>Myxococcota</taxon>
        <taxon>Myxococcia</taxon>
        <taxon>Myxococcales</taxon>
        <taxon>Cystobacterineae</taxon>
        <taxon>Myxococcaceae</taxon>
        <taxon>Myxococcus</taxon>
    </lineage>
</organism>
<feature type="region of interest" description="Disordered" evidence="1">
    <location>
        <begin position="253"/>
        <end position="274"/>
    </location>
</feature>
<dbReference type="Proteomes" id="UP000663090">
    <property type="component" value="Chromosome"/>
</dbReference>
<dbReference type="PROSITE" id="PS51257">
    <property type="entry name" value="PROKAR_LIPOPROTEIN"/>
    <property type="match status" value="1"/>
</dbReference>
<evidence type="ECO:0000313" key="3">
    <source>
        <dbReference type="EMBL" id="QSQ11164.1"/>
    </source>
</evidence>
<dbReference type="EMBL" id="CP071091">
    <property type="protein sequence ID" value="QSQ11164.1"/>
    <property type="molecule type" value="Genomic_DNA"/>
</dbReference>
<protein>
    <recommendedName>
        <fullName evidence="5">Lipoprotein</fullName>
    </recommendedName>
</protein>
<evidence type="ECO:0008006" key="5">
    <source>
        <dbReference type="Google" id="ProtNLM"/>
    </source>
</evidence>
<reference evidence="3 4" key="1">
    <citation type="submission" date="2021-02" db="EMBL/GenBank/DDBJ databases">
        <title>De Novo genome assembly of isolated myxobacteria.</title>
        <authorList>
            <person name="Stevens D.C."/>
        </authorList>
    </citation>
    <scope>NUCLEOTIDE SEQUENCE [LARGE SCALE GENOMIC DNA]</scope>
    <source>
        <strain evidence="3 4">SCHIC003</strain>
    </source>
</reference>
<name>A0ABX7N0L7_9BACT</name>
<sequence length="308" mass="33375">MNTWLKMGGLLLVAAGAVACVDADDVSSNVKDLRVLGVAVDAPELMAPTCELNGQSLEVLTQEVTYRALLADPKGEGRSIAYTLWACANPDDERCEDESTRIQLAQGTTTAGDLEVRIRPGASQVRDGTLLLEKVRQADPYKGYGSLRMPLVLHVTAGSESVHAQKLMVFSCPIVPGMVANVQPVLRGLTLDDQAWDAAAPPTLKGKGPFVVRANDISDLEESYVVPGLREERVNLQESWTISWHATLGEFSPEQTGGSDFAGGPGRHRTEWEPPEKDAVAQEVTFWAVVRDGRGGSSWLVRRVLWSP</sequence>
<evidence type="ECO:0000313" key="4">
    <source>
        <dbReference type="Proteomes" id="UP000663090"/>
    </source>
</evidence>
<gene>
    <name evidence="3" type="ORF">JY572_22360</name>
</gene>
<feature type="chain" id="PRO_5045265757" description="Lipoprotein" evidence="2">
    <location>
        <begin position="20"/>
        <end position="308"/>
    </location>
</feature>